<proteinExistence type="predicted"/>
<feature type="transmembrane region" description="Helical" evidence="1">
    <location>
        <begin position="267"/>
        <end position="285"/>
    </location>
</feature>
<sequence>MKNTSVALSAFPYIIACLPLDALVLSHLQQCKFVSLLLAQFLYAGQKQIEVDNQVQDEMQVRQLQVQFQRQYITKSSPLQSAAVSTPELELLAHVSRQTYLFSVQMLLQMMQCLSVIQQSSVHGGALLVQNDLLQHLAGCEFFKSTKFALPYLEDGEENPRHELWCNCINLVTDLLRRMACASKRMWRKRQREQERPQWDTTMYQSGDRTKYNVRAFSETSSSPDPVLMPLDFQFFSKFFNDVAKFYLAYHSQILAFFLKMASNEGIFFFSILLFFFFLNLHSLLQTKCFFFFLSDIEWGNRTNLEALTIDWTIYNGYKY</sequence>
<protein>
    <submittedName>
        <fullName evidence="3">Uncharacterized protein</fullName>
    </submittedName>
</protein>
<evidence type="ECO:0000256" key="2">
    <source>
        <dbReference type="SAM" id="SignalP"/>
    </source>
</evidence>
<feature type="signal peptide" evidence="2">
    <location>
        <begin position="1"/>
        <end position="16"/>
    </location>
</feature>
<organism evidence="3 4">
    <name type="scientific">Reticulomyxa filosa</name>
    <dbReference type="NCBI Taxonomy" id="46433"/>
    <lineage>
        <taxon>Eukaryota</taxon>
        <taxon>Sar</taxon>
        <taxon>Rhizaria</taxon>
        <taxon>Retaria</taxon>
        <taxon>Foraminifera</taxon>
        <taxon>Monothalamids</taxon>
        <taxon>Reticulomyxidae</taxon>
        <taxon>Reticulomyxa</taxon>
    </lineage>
</organism>
<accession>X6MYD5</accession>
<name>X6MYD5_RETFI</name>
<dbReference type="AlphaFoldDB" id="X6MYD5"/>
<evidence type="ECO:0000313" key="4">
    <source>
        <dbReference type="Proteomes" id="UP000023152"/>
    </source>
</evidence>
<keyword evidence="1" id="KW-0812">Transmembrane</keyword>
<evidence type="ECO:0000256" key="1">
    <source>
        <dbReference type="SAM" id="Phobius"/>
    </source>
</evidence>
<keyword evidence="1" id="KW-1133">Transmembrane helix</keyword>
<dbReference type="Proteomes" id="UP000023152">
    <property type="component" value="Unassembled WGS sequence"/>
</dbReference>
<comment type="caution">
    <text evidence="3">The sequence shown here is derived from an EMBL/GenBank/DDBJ whole genome shotgun (WGS) entry which is preliminary data.</text>
</comment>
<reference evidence="3 4" key="1">
    <citation type="journal article" date="2013" name="Curr. Biol.">
        <title>The Genome of the Foraminiferan Reticulomyxa filosa.</title>
        <authorList>
            <person name="Glockner G."/>
            <person name="Hulsmann N."/>
            <person name="Schleicher M."/>
            <person name="Noegel A.A."/>
            <person name="Eichinger L."/>
            <person name="Gallinger C."/>
            <person name="Pawlowski J."/>
            <person name="Sierra R."/>
            <person name="Euteneuer U."/>
            <person name="Pillet L."/>
            <person name="Moustafa A."/>
            <person name="Platzer M."/>
            <person name="Groth M."/>
            <person name="Szafranski K."/>
            <person name="Schliwa M."/>
        </authorList>
    </citation>
    <scope>NUCLEOTIDE SEQUENCE [LARGE SCALE GENOMIC DNA]</scope>
</reference>
<keyword evidence="4" id="KW-1185">Reference proteome</keyword>
<evidence type="ECO:0000313" key="3">
    <source>
        <dbReference type="EMBL" id="ETO18831.1"/>
    </source>
</evidence>
<gene>
    <name evidence="3" type="ORF">RFI_18415</name>
</gene>
<keyword evidence="2" id="KW-0732">Signal</keyword>
<keyword evidence="1" id="KW-0472">Membrane</keyword>
<dbReference type="EMBL" id="ASPP01014349">
    <property type="protein sequence ID" value="ETO18831.1"/>
    <property type="molecule type" value="Genomic_DNA"/>
</dbReference>
<feature type="chain" id="PRO_5004975487" evidence="2">
    <location>
        <begin position="17"/>
        <end position="320"/>
    </location>
</feature>